<dbReference type="Proteomes" id="UP001310022">
    <property type="component" value="Unassembled WGS sequence"/>
</dbReference>
<dbReference type="AlphaFoldDB" id="A0AAN4W256"/>
<dbReference type="EMBL" id="BQKE01000002">
    <property type="protein sequence ID" value="GJM63120.1"/>
    <property type="molecule type" value="Genomic_DNA"/>
</dbReference>
<keyword evidence="3" id="KW-1185">Reference proteome</keyword>
<sequence>MKRKFFLFSAIILAISVLLSFLPQTQEAITICKAATNNAAVVTGLEGFLGGMELPFLGIALIFSFLTANRLKGGRFGAGMQLMAWGFLVMAIGHLHMQVDHFYGFNLFNTLFGAVGGQIAWFLALMVTWGLSGFGFYKIYHASKV</sequence>
<comment type="caution">
    <text evidence="2">The sequence shown here is derived from an EMBL/GenBank/DDBJ whole genome shotgun (WGS) entry which is preliminary data.</text>
</comment>
<evidence type="ECO:0000256" key="1">
    <source>
        <dbReference type="SAM" id="Phobius"/>
    </source>
</evidence>
<protein>
    <submittedName>
        <fullName evidence="2">Uncharacterized protein</fullName>
    </submittedName>
</protein>
<proteinExistence type="predicted"/>
<reference evidence="2 3" key="1">
    <citation type="submission" date="2021-12" db="EMBL/GenBank/DDBJ databases">
        <title>Genome sequencing of bacteria with rrn-lacking chromosome and rrn-plasmid.</title>
        <authorList>
            <person name="Anda M."/>
            <person name="Iwasaki W."/>
        </authorList>
    </citation>
    <scope>NUCLEOTIDE SEQUENCE [LARGE SCALE GENOMIC DNA]</scope>
    <source>
        <strain evidence="2 3">NBRC 15940</strain>
    </source>
</reference>
<accession>A0AAN4W256</accession>
<feature type="transmembrane region" description="Helical" evidence="1">
    <location>
        <begin position="119"/>
        <end position="140"/>
    </location>
</feature>
<evidence type="ECO:0000313" key="2">
    <source>
        <dbReference type="EMBL" id="GJM63120.1"/>
    </source>
</evidence>
<gene>
    <name evidence="2" type="ORF">PEDI_36720</name>
</gene>
<evidence type="ECO:0000313" key="3">
    <source>
        <dbReference type="Proteomes" id="UP001310022"/>
    </source>
</evidence>
<keyword evidence="1" id="KW-1133">Transmembrane helix</keyword>
<name>A0AAN4W256_9BACT</name>
<keyword evidence="1" id="KW-0812">Transmembrane</keyword>
<keyword evidence="1" id="KW-0472">Membrane</keyword>
<feature type="transmembrane region" description="Helical" evidence="1">
    <location>
        <begin position="80"/>
        <end position="99"/>
    </location>
</feature>
<feature type="transmembrane region" description="Helical" evidence="1">
    <location>
        <begin position="47"/>
        <end position="68"/>
    </location>
</feature>
<organism evidence="2 3">
    <name type="scientific">Persicobacter diffluens</name>
    <dbReference type="NCBI Taxonomy" id="981"/>
    <lineage>
        <taxon>Bacteria</taxon>
        <taxon>Pseudomonadati</taxon>
        <taxon>Bacteroidota</taxon>
        <taxon>Cytophagia</taxon>
        <taxon>Cytophagales</taxon>
        <taxon>Persicobacteraceae</taxon>
        <taxon>Persicobacter</taxon>
    </lineage>
</organism>
<dbReference type="RefSeq" id="WP_338238326.1">
    <property type="nucleotide sequence ID" value="NZ_BQKE01000002.1"/>
</dbReference>